<feature type="region of interest" description="Disordered" evidence="3">
    <location>
        <begin position="1"/>
        <end position="109"/>
    </location>
</feature>
<keyword evidence="1" id="KW-0802">TPR repeat</keyword>
<comment type="caution">
    <text evidence="4">The sequence shown here is derived from an EMBL/GenBank/DDBJ whole genome shotgun (WGS) entry which is preliminary data.</text>
</comment>
<sequence length="287" mass="31791">MVVIEPITAPHAVQESTDEKSSTATTAEELLHGTGNAAESATAETSGNDSDGYETASETELNDADREPDNNSNINTVSNNENDDGDLRRDVKEEERKEESEPGNNELNEKALAQANDAKLEGNSLFKSGLYEEALPKYELAIQVAPDGPSSAELRSICHANRAACFSKLGKFEETIKECTKALELNSMYVKALLRRAEAREKLEQYEEAIADMTKILELDQSNDQARRTIIRLKPLADEKREKMKEEMIGKLKEMGNSILGRFGMSTDNFKTVKDPNTGSYSVSFQR</sequence>
<dbReference type="AlphaFoldDB" id="A0ABD1PQP1"/>
<evidence type="ECO:0000256" key="1">
    <source>
        <dbReference type="PROSITE-ProRule" id="PRU00339"/>
    </source>
</evidence>
<dbReference type="Gene3D" id="1.25.40.10">
    <property type="entry name" value="Tetratricopeptide repeat domain"/>
    <property type="match status" value="1"/>
</dbReference>
<dbReference type="EMBL" id="JBFOLK010000013">
    <property type="protein sequence ID" value="KAL2465698.1"/>
    <property type="molecule type" value="Genomic_DNA"/>
</dbReference>
<feature type="compositionally biased region" description="Polar residues" evidence="3">
    <location>
        <begin position="37"/>
        <end position="49"/>
    </location>
</feature>
<dbReference type="Proteomes" id="UP001604336">
    <property type="component" value="Unassembled WGS sequence"/>
</dbReference>
<organism evidence="4 5">
    <name type="scientific">Abeliophyllum distichum</name>
    <dbReference type="NCBI Taxonomy" id="126358"/>
    <lineage>
        <taxon>Eukaryota</taxon>
        <taxon>Viridiplantae</taxon>
        <taxon>Streptophyta</taxon>
        <taxon>Embryophyta</taxon>
        <taxon>Tracheophyta</taxon>
        <taxon>Spermatophyta</taxon>
        <taxon>Magnoliopsida</taxon>
        <taxon>eudicotyledons</taxon>
        <taxon>Gunneridae</taxon>
        <taxon>Pentapetalae</taxon>
        <taxon>asterids</taxon>
        <taxon>lamiids</taxon>
        <taxon>Lamiales</taxon>
        <taxon>Oleaceae</taxon>
        <taxon>Forsythieae</taxon>
        <taxon>Abeliophyllum</taxon>
    </lineage>
</organism>
<dbReference type="InterPro" id="IPR052769">
    <property type="entry name" value="TPR_domain_protein"/>
</dbReference>
<dbReference type="PANTHER" id="PTHR46014">
    <property type="entry name" value="TETRATRICOPEPTIDE REPEAT PROTEIN 1"/>
    <property type="match status" value="1"/>
</dbReference>
<evidence type="ECO:0000256" key="3">
    <source>
        <dbReference type="SAM" id="MobiDB-lite"/>
    </source>
</evidence>
<feature type="compositionally biased region" description="Low complexity" evidence="3">
    <location>
        <begin position="70"/>
        <end position="80"/>
    </location>
</feature>
<feature type="compositionally biased region" description="Basic and acidic residues" evidence="3">
    <location>
        <begin position="85"/>
        <end position="100"/>
    </location>
</feature>
<evidence type="ECO:0000313" key="5">
    <source>
        <dbReference type="Proteomes" id="UP001604336"/>
    </source>
</evidence>
<keyword evidence="2" id="KW-0175">Coiled coil</keyword>
<name>A0ABD1PQP1_9LAMI</name>
<feature type="coiled-coil region" evidence="2">
    <location>
        <begin position="189"/>
        <end position="223"/>
    </location>
</feature>
<dbReference type="SUPFAM" id="SSF48452">
    <property type="entry name" value="TPR-like"/>
    <property type="match status" value="1"/>
</dbReference>
<feature type="repeat" description="TPR" evidence="1">
    <location>
        <begin position="190"/>
        <end position="223"/>
    </location>
</feature>
<keyword evidence="5" id="KW-1185">Reference proteome</keyword>
<proteinExistence type="predicted"/>
<dbReference type="InterPro" id="IPR019734">
    <property type="entry name" value="TPR_rpt"/>
</dbReference>
<accession>A0ABD1PQP1</accession>
<protein>
    <submittedName>
        <fullName evidence="4">Tetratricopeptide repeat (TPR)-like superfamily protein</fullName>
    </submittedName>
</protein>
<gene>
    <name evidence="4" type="ORF">Adt_41549</name>
</gene>
<dbReference type="InterPro" id="IPR011990">
    <property type="entry name" value="TPR-like_helical_dom_sf"/>
</dbReference>
<reference evidence="5" key="1">
    <citation type="submission" date="2024-07" db="EMBL/GenBank/DDBJ databases">
        <title>Two chromosome-level genome assemblies of Korean endemic species Abeliophyllum distichum and Forsythia ovata (Oleaceae).</title>
        <authorList>
            <person name="Jang H."/>
        </authorList>
    </citation>
    <scope>NUCLEOTIDE SEQUENCE [LARGE SCALE GENOMIC DNA]</scope>
</reference>
<evidence type="ECO:0000313" key="4">
    <source>
        <dbReference type="EMBL" id="KAL2465698.1"/>
    </source>
</evidence>
<dbReference type="PANTHER" id="PTHR46014:SF1">
    <property type="entry name" value="TETRATRICOPEPTIDE REPEAT PROTEIN 1"/>
    <property type="match status" value="1"/>
</dbReference>
<dbReference type="Pfam" id="PF13181">
    <property type="entry name" value="TPR_8"/>
    <property type="match status" value="1"/>
</dbReference>
<dbReference type="SMART" id="SM00028">
    <property type="entry name" value="TPR"/>
    <property type="match status" value="3"/>
</dbReference>
<evidence type="ECO:0000256" key="2">
    <source>
        <dbReference type="SAM" id="Coils"/>
    </source>
</evidence>
<dbReference type="PROSITE" id="PS50005">
    <property type="entry name" value="TPR"/>
    <property type="match status" value="1"/>
</dbReference>